<keyword evidence="2" id="KW-0732">Signal</keyword>
<dbReference type="Proteomes" id="UP001232755">
    <property type="component" value="Unassembled WGS sequence"/>
</dbReference>
<organism evidence="3 4">
    <name type="scientific">Streptomyces africanus</name>
    <dbReference type="NCBI Taxonomy" id="231024"/>
    <lineage>
        <taxon>Bacteria</taxon>
        <taxon>Bacillati</taxon>
        <taxon>Actinomycetota</taxon>
        <taxon>Actinomycetes</taxon>
        <taxon>Kitasatosporales</taxon>
        <taxon>Streptomycetaceae</taxon>
        <taxon>Streptomyces</taxon>
    </lineage>
</organism>
<dbReference type="PROSITE" id="PS51257">
    <property type="entry name" value="PROKAR_LIPOPROTEIN"/>
    <property type="match status" value="1"/>
</dbReference>
<comment type="caution">
    <text evidence="3">The sequence shown here is derived from an EMBL/GenBank/DDBJ whole genome shotgun (WGS) entry which is preliminary data.</text>
</comment>
<feature type="chain" id="PRO_5046235008" description="Lipoprotein" evidence="2">
    <location>
        <begin position="23"/>
        <end position="161"/>
    </location>
</feature>
<evidence type="ECO:0000313" key="3">
    <source>
        <dbReference type="EMBL" id="MDQ0751058.1"/>
    </source>
</evidence>
<dbReference type="EMBL" id="JAUSYP010000001">
    <property type="protein sequence ID" value="MDQ0751058.1"/>
    <property type="molecule type" value="Genomic_DNA"/>
</dbReference>
<evidence type="ECO:0008006" key="5">
    <source>
        <dbReference type="Google" id="ProtNLM"/>
    </source>
</evidence>
<gene>
    <name evidence="3" type="ORF">QF034_005289</name>
</gene>
<sequence length="161" mass="17163">MPRTTVWGAVAAVTLAMFGASCGVGSDSDDPGGTPAVAGRPAGSAPTAEPSPPPIPTATPVEKVRDAFAGLQATLDDSCTPADCAYFLRRIFDELHRLDGAMKASEKGPSHFVEPIKLIKELDTQVGSDQSFENLKEHQDALIATRNKINTWMQGHPDDYR</sequence>
<feature type="signal peptide" evidence="2">
    <location>
        <begin position="1"/>
        <end position="22"/>
    </location>
</feature>
<dbReference type="RefSeq" id="WP_307177316.1">
    <property type="nucleotide sequence ID" value="NZ_JAUSYP010000001.1"/>
</dbReference>
<evidence type="ECO:0000256" key="2">
    <source>
        <dbReference type="SAM" id="SignalP"/>
    </source>
</evidence>
<accession>A0ABU0QUH9</accession>
<keyword evidence="4" id="KW-1185">Reference proteome</keyword>
<evidence type="ECO:0000313" key="4">
    <source>
        <dbReference type="Proteomes" id="UP001232755"/>
    </source>
</evidence>
<proteinExistence type="predicted"/>
<evidence type="ECO:0000256" key="1">
    <source>
        <dbReference type="SAM" id="MobiDB-lite"/>
    </source>
</evidence>
<name>A0ABU0QUH9_9ACTN</name>
<protein>
    <recommendedName>
        <fullName evidence="5">Lipoprotein</fullName>
    </recommendedName>
</protein>
<reference evidence="3 4" key="1">
    <citation type="submission" date="2023-07" db="EMBL/GenBank/DDBJ databases">
        <title>Comparative genomics of wheat-associated soil bacteria to identify genetic determinants of phenazine resistance.</title>
        <authorList>
            <person name="Mouncey N."/>
        </authorList>
    </citation>
    <scope>NUCLEOTIDE SEQUENCE [LARGE SCALE GENOMIC DNA]</scope>
    <source>
        <strain evidence="3 4">B3I12</strain>
    </source>
</reference>
<feature type="region of interest" description="Disordered" evidence="1">
    <location>
        <begin position="25"/>
        <end position="60"/>
    </location>
</feature>